<dbReference type="GO" id="GO:0000124">
    <property type="term" value="C:SAGA complex"/>
    <property type="evidence" value="ECO:0007669"/>
    <property type="project" value="TreeGrafter"/>
</dbReference>
<keyword evidence="4" id="KW-0862">Zinc</keyword>
<dbReference type="PANTHER" id="PTHR46367">
    <property type="entry name" value="ATAXIN-7-LIKE PROTEIN 3"/>
    <property type="match status" value="1"/>
</dbReference>
<gene>
    <name evidence="12" type="ORF">INT46_000522</name>
</gene>
<name>A0A8H7QZZ9_9FUNG</name>
<organism evidence="12 13">
    <name type="scientific">Mucor plumbeus</name>
    <dbReference type="NCBI Taxonomy" id="97098"/>
    <lineage>
        <taxon>Eukaryota</taxon>
        <taxon>Fungi</taxon>
        <taxon>Fungi incertae sedis</taxon>
        <taxon>Mucoromycota</taxon>
        <taxon>Mucoromycotina</taxon>
        <taxon>Mucoromycetes</taxon>
        <taxon>Mucorales</taxon>
        <taxon>Mucorineae</taxon>
        <taxon>Mucoraceae</taxon>
        <taxon>Mucor</taxon>
    </lineage>
</organism>
<evidence type="ECO:0000256" key="6">
    <source>
        <dbReference type="ARBA" id="ARBA00023015"/>
    </source>
</evidence>
<evidence type="ECO:0000313" key="12">
    <source>
        <dbReference type="EMBL" id="KAG2201932.1"/>
    </source>
</evidence>
<reference evidence="12" key="1">
    <citation type="submission" date="2020-12" db="EMBL/GenBank/DDBJ databases">
        <title>Metabolic potential, ecology and presence of endohyphal bacteria is reflected in genomic diversity of Mucoromycotina.</title>
        <authorList>
            <person name="Muszewska A."/>
            <person name="Okrasinska A."/>
            <person name="Steczkiewicz K."/>
            <person name="Drgas O."/>
            <person name="Orlowska M."/>
            <person name="Perlinska-Lenart U."/>
            <person name="Aleksandrzak-Piekarczyk T."/>
            <person name="Szatraj K."/>
            <person name="Zielenkiewicz U."/>
            <person name="Pilsyk S."/>
            <person name="Malc E."/>
            <person name="Mieczkowski P."/>
            <person name="Kruszewska J.S."/>
            <person name="Biernat P."/>
            <person name="Pawlowska J."/>
        </authorList>
    </citation>
    <scope>NUCLEOTIDE SEQUENCE</scope>
    <source>
        <strain evidence="12">CBS 226.32</strain>
    </source>
</reference>
<keyword evidence="2" id="KW-0479">Metal-binding</keyword>
<proteinExistence type="inferred from homology"/>
<keyword evidence="7 10" id="KW-0010">Activator</keyword>
<evidence type="ECO:0000256" key="2">
    <source>
        <dbReference type="ARBA" id="ARBA00022723"/>
    </source>
</evidence>
<keyword evidence="6" id="KW-0805">Transcription regulation</keyword>
<evidence type="ECO:0000313" key="13">
    <source>
        <dbReference type="Proteomes" id="UP000650833"/>
    </source>
</evidence>
<evidence type="ECO:0000256" key="4">
    <source>
        <dbReference type="ARBA" id="ARBA00022833"/>
    </source>
</evidence>
<evidence type="ECO:0000256" key="8">
    <source>
        <dbReference type="ARBA" id="ARBA00023163"/>
    </source>
</evidence>
<dbReference type="GO" id="GO:0071819">
    <property type="term" value="C:DUBm complex"/>
    <property type="evidence" value="ECO:0007669"/>
    <property type="project" value="TreeGrafter"/>
</dbReference>
<keyword evidence="8" id="KW-0804">Transcription</keyword>
<comment type="caution">
    <text evidence="12">The sequence shown here is derived from an EMBL/GenBank/DDBJ whole genome shotgun (WGS) entry which is preliminary data.</text>
</comment>
<dbReference type="Pfam" id="PF08209">
    <property type="entry name" value="Sgf11"/>
    <property type="match status" value="1"/>
</dbReference>
<keyword evidence="5" id="KW-0156">Chromatin regulator</keyword>
<dbReference type="Proteomes" id="UP000650833">
    <property type="component" value="Unassembled WGS sequence"/>
</dbReference>
<dbReference type="GO" id="GO:0006357">
    <property type="term" value="P:regulation of transcription by RNA polymerase II"/>
    <property type="evidence" value="ECO:0007669"/>
    <property type="project" value="TreeGrafter"/>
</dbReference>
<dbReference type="OrthoDB" id="21557at2759"/>
<dbReference type="GO" id="GO:0006325">
    <property type="term" value="P:chromatin organization"/>
    <property type="evidence" value="ECO:0007669"/>
    <property type="project" value="UniProtKB-KW"/>
</dbReference>
<dbReference type="InterPro" id="IPR013246">
    <property type="entry name" value="SAGA_su_Sgf11"/>
</dbReference>
<comment type="subcellular location">
    <subcellularLocation>
        <location evidence="1 10">Nucleus</location>
    </subcellularLocation>
</comment>
<dbReference type="EMBL" id="JAEPRC010000268">
    <property type="protein sequence ID" value="KAG2201932.1"/>
    <property type="molecule type" value="Genomic_DNA"/>
</dbReference>
<evidence type="ECO:0000256" key="1">
    <source>
        <dbReference type="ARBA" id="ARBA00004123"/>
    </source>
</evidence>
<dbReference type="GO" id="GO:0003713">
    <property type="term" value="F:transcription coactivator activity"/>
    <property type="evidence" value="ECO:0007669"/>
    <property type="project" value="TreeGrafter"/>
</dbReference>
<comment type="similarity">
    <text evidence="10">Belongs to the SGF11 family.</text>
</comment>
<keyword evidence="13" id="KW-1185">Reference proteome</keyword>
<feature type="compositionally biased region" description="Polar residues" evidence="11">
    <location>
        <begin position="199"/>
        <end position="208"/>
    </location>
</feature>
<dbReference type="Gene3D" id="3.30.160.60">
    <property type="entry name" value="Classic Zinc Finger"/>
    <property type="match status" value="1"/>
</dbReference>
<dbReference type="InterPro" id="IPR051078">
    <property type="entry name" value="SGF11"/>
</dbReference>
<sequence>MQKNKDNISNEKQLTESQKEAGALLYKKLLSDRNKTLDELQHTQSNLQKNIPKIVKKPNTPRAAVAFSLLEDLVDECIYDVLFDVHRDIKQENSTCQICQTKCKHYVKKPGFDIWGKSYTVNNLPSYECVNCQKTIASTRYAPHLEKCLGLSGRQSSRVASRRMGGSSPSFSSDDNNTGTASPDSDIYDRNNSKKKKQYSSPSFSNGVSRVKKLKYME</sequence>
<dbReference type="GO" id="GO:0008270">
    <property type="term" value="F:zinc ion binding"/>
    <property type="evidence" value="ECO:0007669"/>
    <property type="project" value="UniProtKB-KW"/>
</dbReference>
<protein>
    <recommendedName>
        <fullName evidence="10">SAGA-associated factor 11</fullName>
    </recommendedName>
</protein>
<evidence type="ECO:0000256" key="7">
    <source>
        <dbReference type="ARBA" id="ARBA00023159"/>
    </source>
</evidence>
<accession>A0A8H7QZZ9</accession>
<evidence type="ECO:0000256" key="10">
    <source>
        <dbReference type="RuleBase" id="RU261113"/>
    </source>
</evidence>
<dbReference type="AlphaFoldDB" id="A0A8H7QZZ9"/>
<feature type="region of interest" description="Disordered" evidence="11">
    <location>
        <begin position="159"/>
        <end position="218"/>
    </location>
</feature>
<feature type="compositionally biased region" description="Polar residues" evidence="11">
    <location>
        <begin position="167"/>
        <end position="183"/>
    </location>
</feature>
<evidence type="ECO:0000256" key="5">
    <source>
        <dbReference type="ARBA" id="ARBA00022853"/>
    </source>
</evidence>
<dbReference type="PANTHER" id="PTHR46367:SF1">
    <property type="entry name" value="ATAXIN-7-LIKE PROTEIN 3"/>
    <property type="match status" value="1"/>
</dbReference>
<evidence type="ECO:0000256" key="3">
    <source>
        <dbReference type="ARBA" id="ARBA00022771"/>
    </source>
</evidence>
<keyword evidence="3" id="KW-0863">Zinc-finger</keyword>
<keyword evidence="9" id="KW-0539">Nucleus</keyword>
<evidence type="ECO:0000256" key="9">
    <source>
        <dbReference type="ARBA" id="ARBA00023242"/>
    </source>
</evidence>
<evidence type="ECO:0000256" key="11">
    <source>
        <dbReference type="SAM" id="MobiDB-lite"/>
    </source>
</evidence>